<proteinExistence type="predicted"/>
<dbReference type="Proteomes" id="UP000319894">
    <property type="component" value="Unassembled WGS sequence"/>
</dbReference>
<comment type="caution">
    <text evidence="1">The sequence shown here is derived from an EMBL/GenBank/DDBJ whole genome shotgun (WGS) entry which is preliminary data.</text>
</comment>
<organism evidence="1 2">
    <name type="scientific">Haloglomus irregulare</name>
    <dbReference type="NCBI Taxonomy" id="2234134"/>
    <lineage>
        <taxon>Archaea</taxon>
        <taxon>Methanobacteriati</taxon>
        <taxon>Methanobacteriota</taxon>
        <taxon>Stenosarchaea group</taxon>
        <taxon>Halobacteria</taxon>
        <taxon>Halobacteriales</taxon>
        <taxon>Natronomonadaceae</taxon>
        <taxon>Haloglomus</taxon>
    </lineage>
</organism>
<dbReference type="RefSeq" id="WP_144263100.1">
    <property type="nucleotide sequence ID" value="NZ_QMDX01000013.1"/>
</dbReference>
<protein>
    <recommendedName>
        <fullName evidence="3">DUF3806 domain-containing protein</fullName>
    </recommendedName>
</protein>
<reference evidence="1 2" key="1">
    <citation type="submission" date="2018-06" db="EMBL/GenBank/DDBJ databases">
        <title>Natronomonas sp. F16-60 a new haloarchaeon isolated from a solar saltern of Isla Cristina, Huelva, Spain.</title>
        <authorList>
            <person name="Duran-Viseras A."/>
            <person name="Sanchez-Porro C."/>
            <person name="Ventosa A."/>
        </authorList>
    </citation>
    <scope>NUCLEOTIDE SEQUENCE [LARGE SCALE GENOMIC DNA]</scope>
    <source>
        <strain evidence="1 2">F16-60</strain>
    </source>
</reference>
<evidence type="ECO:0000313" key="2">
    <source>
        <dbReference type="Proteomes" id="UP000319894"/>
    </source>
</evidence>
<sequence length="134" mass="14133">MSADASADPDPPESFRVAAGEFVDYWDDYPLDFTPASLRHLDSLVDTYYGPDDVDSDPEALSGVAVQLGSYLGETLVRAHDGAWQQGRLNWSVTLEGPDGEATVNVFGVAAGALAEPAAFHGTYAEVAGEIGLV</sequence>
<name>A0A554MW61_9EURY</name>
<evidence type="ECO:0000313" key="1">
    <source>
        <dbReference type="EMBL" id="TSD09364.1"/>
    </source>
</evidence>
<gene>
    <name evidence="1" type="ORF">DP107_15745</name>
</gene>
<dbReference type="AlphaFoldDB" id="A0A554MW61"/>
<evidence type="ECO:0008006" key="3">
    <source>
        <dbReference type="Google" id="ProtNLM"/>
    </source>
</evidence>
<dbReference type="InParanoid" id="A0A554MW61"/>
<dbReference type="OrthoDB" id="241816at2157"/>
<keyword evidence="2" id="KW-1185">Reference proteome</keyword>
<dbReference type="EMBL" id="QMDX01000013">
    <property type="protein sequence ID" value="TSD09364.1"/>
    <property type="molecule type" value="Genomic_DNA"/>
</dbReference>
<accession>A0A554MW61</accession>